<keyword evidence="2" id="KW-1185">Reference proteome</keyword>
<dbReference type="AlphaFoldDB" id="A0A4R3M7M1"/>
<proteinExistence type="predicted"/>
<name>A0A4R3M7M1_9BURK</name>
<organism evidence="1 2">
    <name type="scientific">Paralcaligenes ureilyticus</name>
    <dbReference type="NCBI Taxonomy" id="627131"/>
    <lineage>
        <taxon>Bacteria</taxon>
        <taxon>Pseudomonadati</taxon>
        <taxon>Pseudomonadota</taxon>
        <taxon>Betaproteobacteria</taxon>
        <taxon>Burkholderiales</taxon>
        <taxon>Alcaligenaceae</taxon>
        <taxon>Paralcaligenes</taxon>
    </lineage>
</organism>
<evidence type="ECO:0000313" key="2">
    <source>
        <dbReference type="Proteomes" id="UP000295525"/>
    </source>
</evidence>
<protein>
    <submittedName>
        <fullName evidence="1">Uncharacterized protein</fullName>
    </submittedName>
</protein>
<sequence>MTSEKLAIDPSLAAVFGTSDALNQALACVRAAMLAINDCVELKFDHFALLKRAEDIIEYRRDIMDEVESTLRCPQNQPVGIKDGYRAANAWSAGVATT</sequence>
<gene>
    <name evidence="1" type="ORF">EDC26_10392</name>
</gene>
<accession>A0A4R3M7M1</accession>
<comment type="caution">
    <text evidence="1">The sequence shown here is derived from an EMBL/GenBank/DDBJ whole genome shotgun (WGS) entry which is preliminary data.</text>
</comment>
<dbReference type="EMBL" id="SMAJ01000003">
    <property type="protein sequence ID" value="TCT09474.1"/>
    <property type="molecule type" value="Genomic_DNA"/>
</dbReference>
<reference evidence="1 2" key="1">
    <citation type="submission" date="2019-03" db="EMBL/GenBank/DDBJ databases">
        <title>Genomic Encyclopedia of Type Strains, Phase IV (KMG-IV): sequencing the most valuable type-strain genomes for metagenomic binning, comparative biology and taxonomic classification.</title>
        <authorList>
            <person name="Goeker M."/>
        </authorList>
    </citation>
    <scope>NUCLEOTIDE SEQUENCE [LARGE SCALE GENOMIC DNA]</scope>
    <source>
        <strain evidence="1 2">DSM 24591</strain>
    </source>
</reference>
<dbReference type="RefSeq" id="WP_132580200.1">
    <property type="nucleotide sequence ID" value="NZ_SMAJ01000003.1"/>
</dbReference>
<dbReference type="Proteomes" id="UP000295525">
    <property type="component" value="Unassembled WGS sequence"/>
</dbReference>
<evidence type="ECO:0000313" key="1">
    <source>
        <dbReference type="EMBL" id="TCT09474.1"/>
    </source>
</evidence>